<accession>A0A5N6MJS0</accession>
<evidence type="ECO:0000313" key="2">
    <source>
        <dbReference type="Proteomes" id="UP000326396"/>
    </source>
</evidence>
<proteinExistence type="predicted"/>
<dbReference type="Proteomes" id="UP000326396">
    <property type="component" value="Linkage Group LG5"/>
</dbReference>
<keyword evidence="2" id="KW-1185">Reference proteome</keyword>
<comment type="caution">
    <text evidence="1">The sequence shown here is derived from an EMBL/GenBank/DDBJ whole genome shotgun (WGS) entry which is preliminary data.</text>
</comment>
<name>A0A5N6MJS0_9ASTR</name>
<protein>
    <submittedName>
        <fullName evidence="1">Uncharacterized protein</fullName>
    </submittedName>
</protein>
<sequence length="152" mass="16915">MIQNLTCVIQNHRREPPLSLWSHEQNTHIDERCVYCLTARTKERTRVAGRKWLLASKLPEEPGGGGDKEKLTTMKPSFFASSLVSTGLPKEPTIPRRSSGMHDVEELRRDEAVVLVRLAGDELGMVAGELSWAEELRRSREDPGLRLAGGGG</sequence>
<dbReference type="EMBL" id="SZYD01000015">
    <property type="protein sequence ID" value="KAD3640316.1"/>
    <property type="molecule type" value="Genomic_DNA"/>
</dbReference>
<evidence type="ECO:0000313" key="1">
    <source>
        <dbReference type="EMBL" id="KAD3640316.1"/>
    </source>
</evidence>
<organism evidence="1 2">
    <name type="scientific">Mikania micrantha</name>
    <name type="common">bitter vine</name>
    <dbReference type="NCBI Taxonomy" id="192012"/>
    <lineage>
        <taxon>Eukaryota</taxon>
        <taxon>Viridiplantae</taxon>
        <taxon>Streptophyta</taxon>
        <taxon>Embryophyta</taxon>
        <taxon>Tracheophyta</taxon>
        <taxon>Spermatophyta</taxon>
        <taxon>Magnoliopsida</taxon>
        <taxon>eudicotyledons</taxon>
        <taxon>Gunneridae</taxon>
        <taxon>Pentapetalae</taxon>
        <taxon>asterids</taxon>
        <taxon>campanulids</taxon>
        <taxon>Asterales</taxon>
        <taxon>Asteraceae</taxon>
        <taxon>Asteroideae</taxon>
        <taxon>Heliantheae alliance</taxon>
        <taxon>Eupatorieae</taxon>
        <taxon>Mikania</taxon>
    </lineage>
</organism>
<reference evidence="1 2" key="1">
    <citation type="submission" date="2019-05" db="EMBL/GenBank/DDBJ databases">
        <title>Mikania micrantha, genome provides insights into the molecular mechanism of rapid growth.</title>
        <authorList>
            <person name="Liu B."/>
        </authorList>
    </citation>
    <scope>NUCLEOTIDE SEQUENCE [LARGE SCALE GENOMIC DNA]</scope>
    <source>
        <strain evidence="1">NLD-2019</strain>
        <tissue evidence="1">Leaf</tissue>
    </source>
</reference>
<dbReference type="AlphaFoldDB" id="A0A5N6MJS0"/>
<gene>
    <name evidence="1" type="ORF">E3N88_29539</name>
</gene>